<dbReference type="AlphaFoldDB" id="A0A9W7L0F2"/>
<dbReference type="Proteomes" id="UP001165122">
    <property type="component" value="Unassembled WGS sequence"/>
</dbReference>
<dbReference type="InterPro" id="IPR006913">
    <property type="entry name" value="CENP-V/GFA"/>
</dbReference>
<dbReference type="InterPro" id="IPR029056">
    <property type="entry name" value="Ribokinase-like"/>
</dbReference>
<dbReference type="GO" id="GO:0016846">
    <property type="term" value="F:carbon-sulfur lyase activity"/>
    <property type="evidence" value="ECO:0007669"/>
    <property type="project" value="InterPro"/>
</dbReference>
<gene>
    <name evidence="5" type="ORF">TrLO_g14178</name>
</gene>
<keyword evidence="3" id="KW-0862">Zinc</keyword>
<dbReference type="SUPFAM" id="SSF51316">
    <property type="entry name" value="Mss4-like"/>
    <property type="match status" value="1"/>
</dbReference>
<evidence type="ECO:0000256" key="1">
    <source>
        <dbReference type="ARBA" id="ARBA00005495"/>
    </source>
</evidence>
<dbReference type="Pfam" id="PF00294">
    <property type="entry name" value="PfkB"/>
    <property type="match status" value="1"/>
</dbReference>
<keyword evidence="6" id="KW-1185">Reference proteome</keyword>
<protein>
    <recommendedName>
        <fullName evidence="4">CENP-V/GFA domain-containing protein</fullName>
    </recommendedName>
</protein>
<dbReference type="EMBL" id="BRXW01000309">
    <property type="protein sequence ID" value="GMI17855.1"/>
    <property type="molecule type" value="Genomic_DNA"/>
</dbReference>
<accession>A0A9W7L0F2</accession>
<dbReference type="Pfam" id="PF04828">
    <property type="entry name" value="GFA"/>
    <property type="match status" value="1"/>
</dbReference>
<dbReference type="InterPro" id="IPR011057">
    <property type="entry name" value="Mss4-like_sf"/>
</dbReference>
<feature type="domain" description="CENP-V/GFA" evidence="4">
    <location>
        <begin position="20"/>
        <end position="154"/>
    </location>
</feature>
<comment type="caution">
    <text evidence="5">The sequence shown here is derived from an EMBL/GenBank/DDBJ whole genome shotgun (WGS) entry which is preliminary data.</text>
</comment>
<dbReference type="PANTHER" id="PTHR42774:SF3">
    <property type="entry name" value="KETOHEXOKINASE"/>
    <property type="match status" value="1"/>
</dbReference>
<evidence type="ECO:0000259" key="4">
    <source>
        <dbReference type="PROSITE" id="PS51891"/>
    </source>
</evidence>
<evidence type="ECO:0000256" key="3">
    <source>
        <dbReference type="ARBA" id="ARBA00022833"/>
    </source>
</evidence>
<dbReference type="OrthoDB" id="204058at2759"/>
<organism evidence="5 6">
    <name type="scientific">Triparma laevis f. longispina</name>
    <dbReference type="NCBI Taxonomy" id="1714387"/>
    <lineage>
        <taxon>Eukaryota</taxon>
        <taxon>Sar</taxon>
        <taxon>Stramenopiles</taxon>
        <taxon>Ochrophyta</taxon>
        <taxon>Bolidophyceae</taxon>
        <taxon>Parmales</taxon>
        <taxon>Triparmaceae</taxon>
        <taxon>Triparma</taxon>
    </lineage>
</organism>
<dbReference type="Gene3D" id="3.40.1190.20">
    <property type="match status" value="1"/>
</dbReference>
<keyword evidence="2" id="KW-0479">Metal-binding</keyword>
<dbReference type="InterPro" id="IPR011611">
    <property type="entry name" value="PfkB_dom"/>
</dbReference>
<dbReference type="Gene3D" id="3.90.1590.10">
    <property type="entry name" value="glutathione-dependent formaldehyde- activating enzyme (gfa)"/>
    <property type="match status" value="1"/>
</dbReference>
<dbReference type="PROSITE" id="PS51891">
    <property type="entry name" value="CENP_V_GFA"/>
    <property type="match status" value="1"/>
</dbReference>
<reference evidence="6" key="1">
    <citation type="journal article" date="2023" name="Commun. Biol.">
        <title>Genome analysis of Parmales, the sister group of diatoms, reveals the evolutionary specialization of diatoms from phago-mixotrophs to photoautotrophs.</title>
        <authorList>
            <person name="Ban H."/>
            <person name="Sato S."/>
            <person name="Yoshikawa S."/>
            <person name="Yamada K."/>
            <person name="Nakamura Y."/>
            <person name="Ichinomiya M."/>
            <person name="Sato N."/>
            <person name="Blanc-Mathieu R."/>
            <person name="Endo H."/>
            <person name="Kuwata A."/>
            <person name="Ogata H."/>
        </authorList>
    </citation>
    <scope>NUCLEOTIDE SEQUENCE [LARGE SCALE GENOMIC DNA]</scope>
    <source>
        <strain evidence="6">NIES 3700</strain>
    </source>
</reference>
<evidence type="ECO:0000256" key="2">
    <source>
        <dbReference type="ARBA" id="ARBA00022723"/>
    </source>
</evidence>
<dbReference type="PANTHER" id="PTHR42774">
    <property type="entry name" value="PHOSPHOTRANSFERASE SYSTEM TRANSPORT PROTEIN"/>
    <property type="match status" value="1"/>
</dbReference>
<dbReference type="SUPFAM" id="SSF53613">
    <property type="entry name" value="Ribokinase-like"/>
    <property type="match status" value="1"/>
</dbReference>
<dbReference type="InterPro" id="IPR052562">
    <property type="entry name" value="Ketohexokinase-related"/>
</dbReference>
<dbReference type="GO" id="GO:0046872">
    <property type="term" value="F:metal ion binding"/>
    <property type="evidence" value="ECO:0007669"/>
    <property type="project" value="UniProtKB-KW"/>
</dbReference>
<evidence type="ECO:0000313" key="6">
    <source>
        <dbReference type="Proteomes" id="UP001165122"/>
    </source>
</evidence>
<comment type="similarity">
    <text evidence="1">Belongs to the Gfa family.</text>
</comment>
<proteinExistence type="inferred from homology"/>
<sequence length="479" mass="52187">MSSYASSSSSSPPFTPPPSLTTLTCTCTSCTISIPSLHSPHLYHCFCSTCTLQSGQTFQSFLTYPSYPHCPVEIEGVYSSYNSSDDVERIFCTTCGCNIGCIVSGKNIFYVNAGLHPDCERIQSERAIFVPPEPNVITSIIINSLKQSNITLYNDYGGIDLIDYTFSPSLPPSNIIFFGTACVDKLTYINEFNRNSKIGVEKILKQAGGNSGNAACACRGLIDGVGVVTKVGEDEDGVFVVEELNKRNIGTGDVIKSYSGVTLEVNVIVEKGGGRTCLSLPREVIVEDITREEVEGIEGKVDWVVFDGRHIDSALIYARQVKENGGKIVVEAEMRSRSHQIKAAMDNLMGLADYVVMGSDFLNEFYAGSTPLEKCETWSKSILGTKKWLIITRGDKGAYIYYSTLLEVKPFYIPSESIIDSTGAGDCFLGVLVAFLIKGISVDKAVEAGNWAGMMQLRGEGGRVEIDWNLAKGVLSWMK</sequence>
<evidence type="ECO:0000313" key="5">
    <source>
        <dbReference type="EMBL" id="GMI17855.1"/>
    </source>
</evidence>
<name>A0A9W7L0F2_9STRA</name>